<dbReference type="OrthoDB" id="9806388at2"/>
<dbReference type="InterPro" id="IPR029149">
    <property type="entry name" value="Creatin/AminoP/Spt16_N"/>
</dbReference>
<dbReference type="RefSeq" id="WP_066747881.1">
    <property type="nucleotide sequence ID" value="NZ_CP016757.1"/>
</dbReference>
<organism evidence="3 4">
    <name type="scientific">Cloacibacillus porcorum</name>
    <dbReference type="NCBI Taxonomy" id="1197717"/>
    <lineage>
        <taxon>Bacteria</taxon>
        <taxon>Thermotogati</taxon>
        <taxon>Synergistota</taxon>
        <taxon>Synergistia</taxon>
        <taxon>Synergistales</taxon>
        <taxon>Synergistaceae</taxon>
        <taxon>Cloacibacillus</taxon>
    </lineage>
</organism>
<dbReference type="KEGG" id="cpor:BED41_14420"/>
<dbReference type="PANTHER" id="PTHR46112:SF3">
    <property type="entry name" value="AMINOPEPTIDASE YPDF"/>
    <property type="match status" value="1"/>
</dbReference>
<dbReference type="InterPro" id="IPR036005">
    <property type="entry name" value="Creatinase/aminopeptidase-like"/>
</dbReference>
<gene>
    <name evidence="3" type="ORF">BED41_14420</name>
</gene>
<dbReference type="InterPro" id="IPR050659">
    <property type="entry name" value="Peptidase_M24B"/>
</dbReference>
<accession>A0A1B2I896</accession>
<protein>
    <recommendedName>
        <fullName evidence="5">Peptidase M24</fullName>
    </recommendedName>
</protein>
<name>A0A1B2I896_9BACT</name>
<dbReference type="Pfam" id="PF00557">
    <property type="entry name" value="Peptidase_M24"/>
    <property type="match status" value="1"/>
</dbReference>
<evidence type="ECO:0008006" key="5">
    <source>
        <dbReference type="Google" id="ProtNLM"/>
    </source>
</evidence>
<feature type="domain" description="Peptidase M24" evidence="1">
    <location>
        <begin position="148"/>
        <end position="349"/>
    </location>
</feature>
<dbReference type="Gene3D" id="3.90.230.10">
    <property type="entry name" value="Creatinase/methionine aminopeptidase superfamily"/>
    <property type="match status" value="1"/>
</dbReference>
<evidence type="ECO:0000313" key="3">
    <source>
        <dbReference type="EMBL" id="ANZ46189.1"/>
    </source>
</evidence>
<evidence type="ECO:0000259" key="1">
    <source>
        <dbReference type="Pfam" id="PF00557"/>
    </source>
</evidence>
<dbReference type="PANTHER" id="PTHR46112">
    <property type="entry name" value="AMINOPEPTIDASE"/>
    <property type="match status" value="1"/>
</dbReference>
<keyword evidence="4" id="KW-1185">Reference proteome</keyword>
<proteinExistence type="predicted"/>
<dbReference type="SUPFAM" id="SSF53092">
    <property type="entry name" value="Creatinase/prolidase N-terminal domain"/>
    <property type="match status" value="1"/>
</dbReference>
<feature type="domain" description="Creatinase N-terminal" evidence="2">
    <location>
        <begin position="7"/>
        <end position="140"/>
    </location>
</feature>
<dbReference type="AlphaFoldDB" id="A0A1B2I896"/>
<dbReference type="Pfam" id="PF01321">
    <property type="entry name" value="Creatinase_N"/>
    <property type="match status" value="1"/>
</dbReference>
<dbReference type="STRING" id="1197717.BED41_14420"/>
<dbReference type="InterPro" id="IPR000587">
    <property type="entry name" value="Creatinase_N"/>
</dbReference>
<dbReference type="InterPro" id="IPR000994">
    <property type="entry name" value="Pept_M24"/>
</dbReference>
<evidence type="ECO:0000259" key="2">
    <source>
        <dbReference type="Pfam" id="PF01321"/>
    </source>
</evidence>
<dbReference type="Gene3D" id="3.40.350.10">
    <property type="entry name" value="Creatinase/prolidase N-terminal domain"/>
    <property type="match status" value="1"/>
</dbReference>
<dbReference type="GeneID" id="83059040"/>
<dbReference type="SUPFAM" id="SSF55920">
    <property type="entry name" value="Creatinase/aminopeptidase"/>
    <property type="match status" value="1"/>
</dbReference>
<evidence type="ECO:0000313" key="4">
    <source>
        <dbReference type="Proteomes" id="UP000093044"/>
    </source>
</evidence>
<dbReference type="Proteomes" id="UP000093044">
    <property type="component" value="Chromosome"/>
</dbReference>
<dbReference type="EMBL" id="CP016757">
    <property type="protein sequence ID" value="ANZ46189.1"/>
    <property type="molecule type" value="Genomic_DNA"/>
</dbReference>
<reference evidence="3" key="1">
    <citation type="submission" date="2016-08" db="EMBL/GenBank/DDBJ databases">
        <title>Complete genome of Cloacibacillus porcorum.</title>
        <authorList>
            <person name="Looft T."/>
            <person name="Bayles D.O."/>
            <person name="Alt D.P."/>
        </authorList>
    </citation>
    <scope>NUCLEOTIDE SEQUENCE [LARGE SCALE GENOMIC DNA]</scope>
    <source>
        <strain evidence="3">CL-84</strain>
    </source>
</reference>
<sequence length="369" mass="40404">MAVFEKMEQLVSLLKEAGYEAVFIAPSPDLEYICGLDCLPDERFKGLLVTDRGRFFFMTPKLYLEEMSGIAGDPSLCEVWEDHEGFVGAFINGCKKVGLESGKIAFNDAVRAVDMLKISAAMSGVVCCDGEELISPLRSVKTEEEISLMGKAAKVADDTLAEVVKYIRPGVTERWIEGKLTEIHNDLGKGVCRHISHIVASGPNAALPHYNGGERVIGERDVVLIDFAGRYGSYFSDMTRTFFVGEPSEEEKKIYEIVLEAQTAGERAVHAGVSAGEVDRVVRKVIEEAGYGDYFPYRVGHGVGISVHETPFIKAFNKHILRPGNVFSIEPGIYLPGKFGVRIENLVAVGYDGSAVVLNKLPKSMLVLS</sequence>